<name>A0A8T5V243_9EURY</name>
<keyword evidence="2" id="KW-1185">Reference proteome</keyword>
<dbReference type="RefSeq" id="WP_223792558.1">
    <property type="nucleotide sequence ID" value="NZ_JAIOUQ010000017.1"/>
</dbReference>
<dbReference type="EMBL" id="JAIOUQ010000017">
    <property type="protein sequence ID" value="MBZ2167019.1"/>
    <property type="molecule type" value="Genomic_DNA"/>
</dbReference>
<accession>A0A8T5V243</accession>
<gene>
    <name evidence="1" type="ORF">K8N75_13320</name>
</gene>
<evidence type="ECO:0000313" key="1">
    <source>
        <dbReference type="EMBL" id="MBZ2167019.1"/>
    </source>
</evidence>
<evidence type="ECO:0000313" key="2">
    <source>
        <dbReference type="Proteomes" id="UP000825933"/>
    </source>
</evidence>
<organism evidence="1 2">
    <name type="scientific">Methanobacterium spitsbergense</name>
    <dbReference type="NCBI Taxonomy" id="2874285"/>
    <lineage>
        <taxon>Archaea</taxon>
        <taxon>Methanobacteriati</taxon>
        <taxon>Methanobacteriota</taxon>
        <taxon>Methanomada group</taxon>
        <taxon>Methanobacteria</taxon>
        <taxon>Methanobacteriales</taxon>
        <taxon>Methanobacteriaceae</taxon>
        <taxon>Methanobacterium</taxon>
    </lineage>
</organism>
<comment type="caution">
    <text evidence="1">The sequence shown here is derived from an EMBL/GenBank/DDBJ whole genome shotgun (WGS) entry which is preliminary data.</text>
</comment>
<dbReference type="AlphaFoldDB" id="A0A8T5V243"/>
<reference evidence="2" key="1">
    <citation type="journal article" date="2022" name="Microbiol. Resour. Announc.">
        <title>Draft Genome Sequence of a Methanogenic Archaeon from West Spitsbergen Permafrost.</title>
        <authorList>
            <person name="Trubitsyn V."/>
            <person name="Rivkina E."/>
            <person name="Shcherbakova V."/>
        </authorList>
    </citation>
    <scope>NUCLEOTIDE SEQUENCE [LARGE SCALE GENOMIC DNA]</scope>
    <source>
        <strain evidence="2">VT</strain>
    </source>
</reference>
<sequence>MLIFNDDFSTDLSKWSYVPSGWDIVNGKLVAPDSGYIDSVPFLVPNDFIATIIHNNNGYVPSSYWLELSLFNDDWTSYIDFGFKFYPNNGTADSHIFGISGENDNNDIPINFDEDIYIEISLINSVLTMKVNGTVVNTTDTDTIHGIIPPFTGFEIYTTGQGVSFDNLIIESVTSAPNIYMEYLENKVNIRENRNIIYLENKINITQNISLIEYLENEINIRPNINIEYLENKLKIIPHKLVYLENKLNIRTNTQIAYLKNFVNVTTNQQVVTLENKVSIRRVWQNTLTIQGNVFSDSPMNPPKPDEDIVFVVEGTEYPNLSSFKTDLRGNDSSASFSIVYDSKDELLLLSGQSIRLRERNSDPQGFYEGTIQKVGIHSEAGQHQYSLSGRNFASKLVTEPFGLNASINSPTLYASMQLLLMIIDGTGITLGPCVDIDVGISGISSNNMAYNGFAGNWNTKAKALTDLLALVSVLKGRNINWFVDSKKLLNIYYTDIPDSSIGIIIREDNPRLLSMDTIDDSESTANKYKGFAGANNEIVVEMEDEESINGYIDENTGIEWPPLGVIIGDDFQNSSILNSQDLTARVINELYLHGKRTFSVSILLSGFPSVQIGQPLYLPDHYMFKGMVFIVTNITRTGDNASRTTQIVATTDRAVLGPLSNYEAIITVIKSVLQEYSPTEGSVIEVGTDPNEGIVTVKPVDKPATVNVNNIGKA</sequence>
<protein>
    <submittedName>
        <fullName evidence="1">Uncharacterized protein</fullName>
    </submittedName>
</protein>
<proteinExistence type="predicted"/>
<dbReference type="Proteomes" id="UP000825933">
    <property type="component" value="Unassembled WGS sequence"/>
</dbReference>